<name>A0A1F4VEZ4_UNCKA</name>
<evidence type="ECO:0000313" key="3">
    <source>
        <dbReference type="Proteomes" id="UP000176504"/>
    </source>
</evidence>
<dbReference type="AlphaFoldDB" id="A0A1F4VEZ4"/>
<proteinExistence type="predicted"/>
<dbReference type="EMBL" id="MEVI01000001">
    <property type="protein sequence ID" value="OGC55729.1"/>
    <property type="molecule type" value="Genomic_DNA"/>
</dbReference>
<feature type="transmembrane region" description="Helical" evidence="1">
    <location>
        <begin position="23"/>
        <end position="45"/>
    </location>
</feature>
<gene>
    <name evidence="2" type="ORF">A3A78_01680</name>
</gene>
<comment type="caution">
    <text evidence="2">The sequence shown here is derived from an EMBL/GenBank/DDBJ whole genome shotgun (WGS) entry which is preliminary data.</text>
</comment>
<reference evidence="2 3" key="1">
    <citation type="journal article" date="2016" name="Nat. Commun.">
        <title>Thousands of microbial genomes shed light on interconnected biogeochemical processes in an aquifer system.</title>
        <authorList>
            <person name="Anantharaman K."/>
            <person name="Brown C.T."/>
            <person name="Hug L.A."/>
            <person name="Sharon I."/>
            <person name="Castelle C.J."/>
            <person name="Probst A.J."/>
            <person name="Thomas B.C."/>
            <person name="Singh A."/>
            <person name="Wilkins M.J."/>
            <person name="Karaoz U."/>
            <person name="Brodie E.L."/>
            <person name="Williams K.H."/>
            <person name="Hubbard S.S."/>
            <person name="Banfield J.F."/>
        </authorList>
    </citation>
    <scope>NUCLEOTIDE SEQUENCE [LARGE SCALE GENOMIC DNA]</scope>
</reference>
<keyword evidence="1" id="KW-0812">Transmembrane</keyword>
<keyword evidence="1" id="KW-1133">Transmembrane helix</keyword>
<keyword evidence="1" id="KW-0472">Membrane</keyword>
<accession>A0A1F4VEZ4</accession>
<feature type="transmembrane region" description="Helical" evidence="1">
    <location>
        <begin position="51"/>
        <end position="84"/>
    </location>
</feature>
<evidence type="ECO:0000313" key="2">
    <source>
        <dbReference type="EMBL" id="OGC55729.1"/>
    </source>
</evidence>
<sequence length="93" mass="9998">MSSSSQKSRLRVMGVDKGKGGKYPAYLIVAVVFVSLLALVGLLTYGRGNLLHSIVLVAAFAIVILAGHTVFMLSSYAVTSFLLALRRSGKRKR</sequence>
<protein>
    <submittedName>
        <fullName evidence="2">Uncharacterized protein</fullName>
    </submittedName>
</protein>
<evidence type="ECO:0000256" key="1">
    <source>
        <dbReference type="SAM" id="Phobius"/>
    </source>
</evidence>
<dbReference type="Proteomes" id="UP000176504">
    <property type="component" value="Unassembled WGS sequence"/>
</dbReference>
<organism evidence="2 3">
    <name type="scientific">candidate division WWE3 bacterium RIFCSPLOWO2_01_FULL_41_18</name>
    <dbReference type="NCBI Taxonomy" id="1802625"/>
    <lineage>
        <taxon>Bacteria</taxon>
        <taxon>Katanobacteria</taxon>
    </lineage>
</organism>